<feature type="region of interest" description="Disordered" evidence="1">
    <location>
        <begin position="1"/>
        <end position="34"/>
    </location>
</feature>
<sequence>MGRSKITQTSTSSAKKAKVGNGRTSSNRASHLQRAMPEFKSTLCTTTSERTKTRTRENMNRLLEEILKVDDELRTWLEYTGYFDPENRKRILDKAKTRRELDQRRAEFLAQVQSATIHALPAPMSLVQQELPPLRYRRSRRFSGATSRPRRAIRAET</sequence>
<organism evidence="2 3">
    <name type="scientific">Trichoderma harzianum CBS 226.95</name>
    <dbReference type="NCBI Taxonomy" id="983964"/>
    <lineage>
        <taxon>Eukaryota</taxon>
        <taxon>Fungi</taxon>
        <taxon>Dikarya</taxon>
        <taxon>Ascomycota</taxon>
        <taxon>Pezizomycotina</taxon>
        <taxon>Sordariomycetes</taxon>
        <taxon>Hypocreomycetidae</taxon>
        <taxon>Hypocreales</taxon>
        <taxon>Hypocreaceae</taxon>
        <taxon>Trichoderma</taxon>
    </lineage>
</organism>
<accession>A0A2T3ZV84</accession>
<dbReference type="AlphaFoldDB" id="A0A2T3ZV84"/>
<proteinExistence type="predicted"/>
<dbReference type="Proteomes" id="UP000241690">
    <property type="component" value="Unassembled WGS sequence"/>
</dbReference>
<gene>
    <name evidence="2" type="ORF">M431DRAFT_487444</name>
</gene>
<keyword evidence="3" id="KW-1185">Reference proteome</keyword>
<reference evidence="2 3" key="1">
    <citation type="submission" date="2016-07" db="EMBL/GenBank/DDBJ databases">
        <title>Multiple horizontal gene transfer events from other fungi enriched the ability of initially mycotrophic Trichoderma (Ascomycota) to feed on dead plant biomass.</title>
        <authorList>
            <consortium name="DOE Joint Genome Institute"/>
            <person name="Aerts A."/>
            <person name="Atanasova L."/>
            <person name="Chenthamara K."/>
            <person name="Zhang J."/>
            <person name="Grujic M."/>
            <person name="Henrissat B."/>
            <person name="Kuo A."/>
            <person name="Salamov A."/>
            <person name="Lipzen A."/>
            <person name="Labutti K."/>
            <person name="Barry K."/>
            <person name="Miao Y."/>
            <person name="Rahimi M.J."/>
            <person name="Shen Q."/>
            <person name="Grigoriev I.V."/>
            <person name="Kubicek C.P."/>
            <person name="Druzhinina I.S."/>
        </authorList>
    </citation>
    <scope>NUCLEOTIDE SEQUENCE [LARGE SCALE GENOMIC DNA]</scope>
    <source>
        <strain evidence="2 3">CBS 226.95</strain>
    </source>
</reference>
<dbReference type="GeneID" id="36625048"/>
<dbReference type="RefSeq" id="XP_024768398.1">
    <property type="nucleotide sequence ID" value="XM_024916479.1"/>
</dbReference>
<evidence type="ECO:0000313" key="3">
    <source>
        <dbReference type="Proteomes" id="UP000241690"/>
    </source>
</evidence>
<feature type="compositionally biased region" description="Polar residues" evidence="1">
    <location>
        <begin position="1"/>
        <end position="14"/>
    </location>
</feature>
<protein>
    <submittedName>
        <fullName evidence="2">Uncharacterized protein</fullName>
    </submittedName>
</protein>
<name>A0A2T3ZV84_TRIHA</name>
<dbReference type="EMBL" id="KZ679697">
    <property type="protein sequence ID" value="PTB48721.1"/>
    <property type="molecule type" value="Genomic_DNA"/>
</dbReference>
<evidence type="ECO:0000256" key="1">
    <source>
        <dbReference type="SAM" id="MobiDB-lite"/>
    </source>
</evidence>
<evidence type="ECO:0000313" key="2">
    <source>
        <dbReference type="EMBL" id="PTB48721.1"/>
    </source>
</evidence>